<dbReference type="InterPro" id="IPR007590">
    <property type="entry name" value="Saf4/Yju2"/>
</dbReference>
<dbReference type="STRING" id="1365824.V5EWX1"/>
<evidence type="ECO:0000256" key="2">
    <source>
        <dbReference type="SAM" id="MobiDB-lite"/>
    </source>
</evidence>
<name>V5EWX1_KALBG</name>
<feature type="compositionally biased region" description="Polar residues" evidence="2">
    <location>
        <begin position="243"/>
        <end position="271"/>
    </location>
</feature>
<dbReference type="Proteomes" id="UP000019377">
    <property type="component" value="Unassembled WGS sequence"/>
</dbReference>
<dbReference type="AlphaFoldDB" id="V5EWX1"/>
<dbReference type="eggNOG" id="KOG2990">
    <property type="taxonomic scope" value="Eukaryota"/>
</dbReference>
<feature type="compositionally biased region" description="Basic and acidic residues" evidence="2">
    <location>
        <begin position="145"/>
        <end position="171"/>
    </location>
</feature>
<feature type="compositionally biased region" description="Low complexity" evidence="2">
    <location>
        <begin position="308"/>
        <end position="318"/>
    </location>
</feature>
<feature type="region of interest" description="Disordered" evidence="2">
    <location>
        <begin position="217"/>
        <end position="318"/>
    </location>
</feature>
<feature type="region of interest" description="Disordered" evidence="2">
    <location>
        <begin position="105"/>
        <end position="171"/>
    </location>
</feature>
<feature type="compositionally biased region" description="Basic and acidic residues" evidence="2">
    <location>
        <begin position="219"/>
        <end position="240"/>
    </location>
</feature>
<evidence type="ECO:0000313" key="4">
    <source>
        <dbReference type="Proteomes" id="UP000019377"/>
    </source>
</evidence>
<dbReference type="GO" id="GO:0005684">
    <property type="term" value="C:U2-type spliceosomal complex"/>
    <property type="evidence" value="ECO:0007669"/>
    <property type="project" value="TreeGrafter"/>
</dbReference>
<protein>
    <submittedName>
        <fullName evidence="3">Uncharacterized protein</fullName>
    </submittedName>
</protein>
<accession>V5EWX1</accession>
<dbReference type="PANTHER" id="PTHR12111">
    <property type="entry name" value="SPLICING FACTOR YJU2"/>
    <property type="match status" value="1"/>
</dbReference>
<feature type="region of interest" description="Disordered" evidence="2">
    <location>
        <begin position="1"/>
        <end position="28"/>
    </location>
</feature>
<evidence type="ECO:0000313" key="3">
    <source>
        <dbReference type="EMBL" id="EST06864.1"/>
    </source>
</evidence>
<comment type="similarity">
    <text evidence="1">Belongs to the CWC16 family.</text>
</comment>
<dbReference type="HOGENOM" id="CLU_050402_0_1_1"/>
<dbReference type="GeneID" id="27419385"/>
<proteinExistence type="inferred from homology"/>
<organism evidence="3 4">
    <name type="scientific">Kalmanozyma brasiliensis (strain GHG001)</name>
    <name type="common">Yeast</name>
    <name type="synonym">Pseudozyma brasiliensis</name>
    <dbReference type="NCBI Taxonomy" id="1365824"/>
    <lineage>
        <taxon>Eukaryota</taxon>
        <taxon>Fungi</taxon>
        <taxon>Dikarya</taxon>
        <taxon>Basidiomycota</taxon>
        <taxon>Ustilaginomycotina</taxon>
        <taxon>Ustilaginomycetes</taxon>
        <taxon>Ustilaginales</taxon>
        <taxon>Ustilaginaceae</taxon>
        <taxon>Kalmanozyma</taxon>
    </lineage>
</organism>
<gene>
    <name evidence="3" type="ORF">PSEUBRA_SCAF24g01436</name>
</gene>
<dbReference type="OrthoDB" id="360327at2759"/>
<dbReference type="Pfam" id="PF04502">
    <property type="entry name" value="Saf4_Yju2"/>
    <property type="match status" value="1"/>
</dbReference>
<feature type="compositionally biased region" description="Low complexity" evidence="2">
    <location>
        <begin position="290"/>
        <end position="299"/>
    </location>
</feature>
<keyword evidence="4" id="KW-1185">Reference proteome</keyword>
<dbReference type="PANTHER" id="PTHR12111:SF2">
    <property type="entry name" value="SPLICING FACTOR YJU2B-RELATED"/>
    <property type="match status" value="1"/>
</dbReference>
<sequence length="318" mass="36181">MQGFNMGRYRPPTSDPRTDAFNTTNPLSRRTRPDGALVVRFELPFNVFCAHCARHIAQGVRFNAEKRQVGEYLSSKIWGFTCKCTCGGRFEIRTDPENARYVVGEGAKRQEQEWDPEENGGHPIYDSEAKADAQGKQDAFAVVEKQTKEKSKAKERQKRLEELEQEQERTWSDPYSVNARLRSGFRNEKRARVEQLGRDLELKRRIGWSEESVLVHRTPRSDVRDGKAWEEARRRTRDANGSKAGSASTKTNDSKANSTTAAQRLRTTLVANTVKKQDPFLRQMRTQTQAESRSSSAAAGKRKLVQTRPSSSSRPRDS</sequence>
<dbReference type="GO" id="GO:0071014">
    <property type="term" value="C:post-mRNA release spliceosomal complex"/>
    <property type="evidence" value="ECO:0007669"/>
    <property type="project" value="TreeGrafter"/>
</dbReference>
<evidence type="ECO:0000256" key="1">
    <source>
        <dbReference type="ARBA" id="ARBA00005595"/>
    </source>
</evidence>
<reference evidence="4" key="1">
    <citation type="journal article" date="2013" name="Genome Announc.">
        <title>Draft genome sequence of Pseudozyma brasiliensis sp. nov. strain GHG001, a high producer of endo-1,4-xylanase isolated from an insect pest of sugarcane.</title>
        <authorList>
            <person name="Oliveira J.V.D.C."/>
            <person name="dos Santos R.A.C."/>
            <person name="Borges T.A."/>
            <person name="Riano-Pachon D.M."/>
            <person name="Goldman G.H."/>
        </authorList>
    </citation>
    <scope>NUCLEOTIDE SEQUENCE [LARGE SCALE GENOMIC DNA]</scope>
    <source>
        <strain evidence="4">GHG001</strain>
    </source>
</reference>
<dbReference type="OMA" id="CNNCENI"/>
<dbReference type="GO" id="GO:0000398">
    <property type="term" value="P:mRNA splicing, via spliceosome"/>
    <property type="evidence" value="ECO:0007669"/>
    <property type="project" value="InterPro"/>
</dbReference>
<dbReference type="RefSeq" id="XP_016291853.1">
    <property type="nucleotide sequence ID" value="XM_016436741.1"/>
</dbReference>
<feature type="compositionally biased region" description="Basic and acidic residues" evidence="2">
    <location>
        <begin position="125"/>
        <end position="135"/>
    </location>
</feature>
<dbReference type="EMBL" id="KI545867">
    <property type="protein sequence ID" value="EST06864.1"/>
    <property type="molecule type" value="Genomic_DNA"/>
</dbReference>